<proteinExistence type="predicted"/>
<keyword evidence="1" id="KW-0175">Coiled coil</keyword>
<dbReference type="EMBL" id="MGFK01000017">
    <property type="protein sequence ID" value="OGM04210.1"/>
    <property type="molecule type" value="Genomic_DNA"/>
</dbReference>
<evidence type="ECO:0008006" key="4">
    <source>
        <dbReference type="Google" id="ProtNLM"/>
    </source>
</evidence>
<evidence type="ECO:0000256" key="1">
    <source>
        <dbReference type="SAM" id="Coils"/>
    </source>
</evidence>
<accession>A0A1F7WN05</accession>
<dbReference type="Proteomes" id="UP000177091">
    <property type="component" value="Unassembled WGS sequence"/>
</dbReference>
<sequence length="105" mass="11879">MQKKFLETKDMFDKLKQLNELRKMRTQAMELQKELDQIIETYEKGGVKVKVTGSQKVDYVEVGGEERADIKEAINEAMKKVQKEAAKKMLEKGGGLSGLLGKMGQ</sequence>
<dbReference type="GO" id="GO:0003677">
    <property type="term" value="F:DNA binding"/>
    <property type="evidence" value="ECO:0007669"/>
    <property type="project" value="InterPro"/>
</dbReference>
<dbReference type="InterPro" id="IPR004401">
    <property type="entry name" value="YbaB/EbfC"/>
</dbReference>
<protein>
    <recommendedName>
        <fullName evidence="4">Nucleoid-associated protein, YbaB/EbfC family</fullName>
    </recommendedName>
</protein>
<dbReference type="Gene3D" id="3.30.1310.10">
    <property type="entry name" value="Nucleoid-associated protein YbaB-like domain"/>
    <property type="match status" value="1"/>
</dbReference>
<dbReference type="SUPFAM" id="SSF82607">
    <property type="entry name" value="YbaB-like"/>
    <property type="match status" value="1"/>
</dbReference>
<name>A0A1F7WN05_9BACT</name>
<dbReference type="AlphaFoldDB" id="A0A1F7WN05"/>
<dbReference type="InterPro" id="IPR036894">
    <property type="entry name" value="YbaB-like_sf"/>
</dbReference>
<evidence type="ECO:0000313" key="2">
    <source>
        <dbReference type="EMBL" id="OGM04210.1"/>
    </source>
</evidence>
<dbReference type="Pfam" id="PF02575">
    <property type="entry name" value="YbaB_DNA_bd"/>
    <property type="match status" value="1"/>
</dbReference>
<reference evidence="2 3" key="1">
    <citation type="journal article" date="2016" name="Nat. Commun.">
        <title>Thousands of microbial genomes shed light on interconnected biogeochemical processes in an aquifer system.</title>
        <authorList>
            <person name="Anantharaman K."/>
            <person name="Brown C.T."/>
            <person name="Hug L.A."/>
            <person name="Sharon I."/>
            <person name="Castelle C.J."/>
            <person name="Probst A.J."/>
            <person name="Thomas B.C."/>
            <person name="Singh A."/>
            <person name="Wilkins M.J."/>
            <person name="Karaoz U."/>
            <person name="Brodie E.L."/>
            <person name="Williams K.H."/>
            <person name="Hubbard S.S."/>
            <person name="Banfield J.F."/>
        </authorList>
    </citation>
    <scope>NUCLEOTIDE SEQUENCE [LARGE SCALE GENOMIC DNA]</scope>
</reference>
<comment type="caution">
    <text evidence="2">The sequence shown here is derived from an EMBL/GenBank/DDBJ whole genome shotgun (WGS) entry which is preliminary data.</text>
</comment>
<feature type="coiled-coil region" evidence="1">
    <location>
        <begin position="14"/>
        <end position="41"/>
    </location>
</feature>
<gene>
    <name evidence="2" type="ORF">A2112_02700</name>
</gene>
<organism evidence="2 3">
    <name type="scientific">Candidatus Woesebacteria bacterium GWA1_42_12</name>
    <dbReference type="NCBI Taxonomy" id="1802472"/>
    <lineage>
        <taxon>Bacteria</taxon>
        <taxon>Candidatus Woeseibacteriota</taxon>
    </lineage>
</organism>
<evidence type="ECO:0000313" key="3">
    <source>
        <dbReference type="Proteomes" id="UP000177091"/>
    </source>
</evidence>